<dbReference type="OrthoDB" id="2140105at2759"/>
<feature type="transmembrane region" description="Helical" evidence="2">
    <location>
        <begin position="303"/>
        <end position="324"/>
    </location>
</feature>
<feature type="transmembrane region" description="Helical" evidence="2">
    <location>
        <begin position="271"/>
        <end position="291"/>
    </location>
</feature>
<dbReference type="InterPro" id="IPR022703">
    <property type="entry name" value="DUF3533"/>
</dbReference>
<evidence type="ECO:0000313" key="5">
    <source>
        <dbReference type="Proteomes" id="UP001152087"/>
    </source>
</evidence>
<reference evidence="4" key="1">
    <citation type="submission" date="2022-09" db="EMBL/GenBank/DDBJ databases">
        <title>Fusarium specimens isolated from Avocado Roots.</title>
        <authorList>
            <person name="Stajich J."/>
            <person name="Roper C."/>
            <person name="Heimlech-Rivalta G."/>
        </authorList>
    </citation>
    <scope>NUCLEOTIDE SEQUENCE</scope>
    <source>
        <strain evidence="4">A02</strain>
    </source>
</reference>
<dbReference type="AlphaFoldDB" id="A0A9W8QRW3"/>
<keyword evidence="5" id="KW-1185">Reference proteome</keyword>
<dbReference type="Pfam" id="PF12051">
    <property type="entry name" value="DUF3533"/>
    <property type="match status" value="1"/>
</dbReference>
<gene>
    <name evidence="4" type="ORF">NW755_013905</name>
</gene>
<feature type="transmembrane region" description="Helical" evidence="2">
    <location>
        <begin position="226"/>
        <end position="251"/>
    </location>
</feature>
<dbReference type="PANTHER" id="PTHR34814:SF2">
    <property type="entry name" value="DUF3533 DOMAIN-CONTAINING PROTEIN"/>
    <property type="match status" value="1"/>
</dbReference>
<protein>
    <recommendedName>
        <fullName evidence="3">DUF3533 domain-containing protein</fullName>
    </recommendedName>
</protein>
<evidence type="ECO:0000256" key="1">
    <source>
        <dbReference type="SAM" id="MobiDB-lite"/>
    </source>
</evidence>
<dbReference type="Proteomes" id="UP001152087">
    <property type="component" value="Unassembled WGS sequence"/>
</dbReference>
<feature type="compositionally biased region" description="Basic and acidic residues" evidence="1">
    <location>
        <begin position="443"/>
        <end position="468"/>
    </location>
</feature>
<comment type="caution">
    <text evidence="4">The sequence shown here is derived from an EMBL/GenBank/DDBJ whole genome shotgun (WGS) entry which is preliminary data.</text>
</comment>
<name>A0A9W8QRW3_9HYPO</name>
<feature type="transmembrane region" description="Helical" evidence="2">
    <location>
        <begin position="30"/>
        <end position="54"/>
    </location>
</feature>
<feature type="transmembrane region" description="Helical" evidence="2">
    <location>
        <begin position="387"/>
        <end position="408"/>
    </location>
</feature>
<evidence type="ECO:0000313" key="4">
    <source>
        <dbReference type="EMBL" id="KAJ4177354.1"/>
    </source>
</evidence>
<keyword evidence="2" id="KW-1133">Transmembrane helix</keyword>
<accession>A0A9W8QRW3</accession>
<feature type="region of interest" description="Disordered" evidence="1">
    <location>
        <begin position="499"/>
        <end position="522"/>
    </location>
</feature>
<feature type="transmembrane region" description="Helical" evidence="2">
    <location>
        <begin position="331"/>
        <end position="351"/>
    </location>
</feature>
<proteinExistence type="predicted"/>
<dbReference type="InterPro" id="IPR053001">
    <property type="entry name" value="MNNG_permease-like"/>
</dbReference>
<dbReference type="GO" id="GO:0016020">
    <property type="term" value="C:membrane"/>
    <property type="evidence" value="ECO:0007669"/>
    <property type="project" value="TreeGrafter"/>
</dbReference>
<keyword evidence="2" id="KW-0812">Transmembrane</keyword>
<sequence>MPLIKSLYPRAWDNRPPKSSPVLKKSRKHFFRAVGTNFLYLQFLFLGLFCYVFASLFRQTSHIHDLHVVFVDYDRGAIGRAVRGAHASLQGQSFPSLIERSPSDFPTTTDLLEAVCKTRYWGALYVTQGASSRLQEALTGSTAASAYNNTDVMAYIWNEAMYAPTVDSAISASLQRLSGAARVAYSTGKGTGNITSVSGPAALSVFADPWELQSINIQPTTQGSRAIYNTVVIILILIQEFFYLGTINGLYAQFKLYARIDPYRIIVVRNVISLSYTLIGSLCVISTIWAFKSDWHINGNQFVLSWVALWLFAHINFLTLDVFTIWLPPPFVPMALVSWIIFNVTSILLPFDLSPAFYRIGYMFPAHELYQVLIDIWSHGCNPQLHYALPILFTWELVTLILSALGVFRRCHFTMLGEELQENEFKERLDAAVAFEMVRMNEMKQKHPEPAKPESEGEPKETISKKAISEGGDEEEIVREELALVLEQVNTRQRREQEKASATCNFGPAFNLPFNHESGDDA</sequence>
<evidence type="ECO:0000256" key="2">
    <source>
        <dbReference type="SAM" id="Phobius"/>
    </source>
</evidence>
<dbReference type="EMBL" id="JAOQAV010000111">
    <property type="protein sequence ID" value="KAJ4177354.1"/>
    <property type="molecule type" value="Genomic_DNA"/>
</dbReference>
<evidence type="ECO:0000259" key="3">
    <source>
        <dbReference type="Pfam" id="PF12051"/>
    </source>
</evidence>
<dbReference type="PANTHER" id="PTHR34814">
    <property type="entry name" value="NITROSOGUANIDINE RESISTANCE PROTEIN SNG1"/>
    <property type="match status" value="1"/>
</dbReference>
<keyword evidence="2" id="KW-0472">Membrane</keyword>
<organism evidence="4 5">
    <name type="scientific">Fusarium falciforme</name>
    <dbReference type="NCBI Taxonomy" id="195108"/>
    <lineage>
        <taxon>Eukaryota</taxon>
        <taxon>Fungi</taxon>
        <taxon>Dikarya</taxon>
        <taxon>Ascomycota</taxon>
        <taxon>Pezizomycotina</taxon>
        <taxon>Sordariomycetes</taxon>
        <taxon>Hypocreomycetidae</taxon>
        <taxon>Hypocreales</taxon>
        <taxon>Nectriaceae</taxon>
        <taxon>Fusarium</taxon>
        <taxon>Fusarium solani species complex</taxon>
    </lineage>
</organism>
<feature type="region of interest" description="Disordered" evidence="1">
    <location>
        <begin position="443"/>
        <end position="474"/>
    </location>
</feature>
<feature type="domain" description="DUF3533" evidence="3">
    <location>
        <begin position="37"/>
        <end position="400"/>
    </location>
</feature>